<dbReference type="EMBL" id="UAQM01000011">
    <property type="protein sequence ID" value="SPU44074.1"/>
    <property type="molecule type" value="Genomic_DNA"/>
</dbReference>
<organism evidence="1 2">
    <name type="scientific">Brevundimonas diminuta</name>
    <name type="common">Pseudomonas diminuta</name>
    <dbReference type="NCBI Taxonomy" id="293"/>
    <lineage>
        <taxon>Bacteria</taxon>
        <taxon>Pseudomonadati</taxon>
        <taxon>Pseudomonadota</taxon>
        <taxon>Alphaproteobacteria</taxon>
        <taxon>Caulobacterales</taxon>
        <taxon>Caulobacteraceae</taxon>
        <taxon>Brevundimonas</taxon>
    </lineage>
</organism>
<reference evidence="1 2" key="1">
    <citation type="submission" date="2018-06" db="EMBL/GenBank/DDBJ databases">
        <authorList>
            <consortium name="Pathogen Informatics"/>
            <person name="Doyle S."/>
        </authorList>
    </citation>
    <scope>NUCLEOTIDE SEQUENCE [LARGE SCALE GENOMIC DNA]</scope>
    <source>
        <strain evidence="1 2">NCTC11165</strain>
    </source>
</reference>
<gene>
    <name evidence="1" type="ORF">NCTC11165_01471</name>
</gene>
<accession>A0A2X1AZR3</accession>
<evidence type="ECO:0000313" key="1">
    <source>
        <dbReference type="EMBL" id="SPU44074.1"/>
    </source>
</evidence>
<dbReference type="AlphaFoldDB" id="A0A2X1AZR3"/>
<dbReference type="Proteomes" id="UP000250358">
    <property type="component" value="Unassembled WGS sequence"/>
</dbReference>
<name>A0A2X1AZR3_BREDI</name>
<proteinExistence type="predicted"/>
<protein>
    <submittedName>
        <fullName evidence="1">Uncharacterized protein</fullName>
    </submittedName>
</protein>
<evidence type="ECO:0000313" key="2">
    <source>
        <dbReference type="Proteomes" id="UP000250358"/>
    </source>
</evidence>
<dbReference type="RefSeq" id="WP_128115522.1">
    <property type="nucleotide sequence ID" value="NZ_UAQM01000011.1"/>
</dbReference>
<sequence length="282" mass="31747">MNENWILSDWLVLPYTPDQKAWRASLHQAAAKAGRTIFEWDQGGETDWNTRPLLLTANVTSALSIQSDPARIAAVIGSLDVATPNNLSTSERHDVVRAVTDGFAQLALLPPERIFSSENFNGSPLEILPDLIVSPPPENLPSTTPLATALEIHLKDKAIWPVEIFSWSSPFQRDGDFAVLDLTGRPRFLAFGPYIVMPAGRWKARFRITFDDYASRYLFRVDWGGVEHYSSHEFRPSKAGLYELEMSFDWSERAPCEFRVLLREGAFHGEVAISDLTIIRES</sequence>